<dbReference type="InterPro" id="IPR000152">
    <property type="entry name" value="EGF-type_Asp/Asn_hydroxyl_site"/>
</dbReference>
<keyword evidence="4" id="KW-0808">Transferase</keyword>
<keyword evidence="21" id="KW-1185">Reference proteome</keyword>
<feature type="transmembrane region" description="Helical" evidence="16">
    <location>
        <begin position="395"/>
        <end position="417"/>
    </location>
</feature>
<evidence type="ECO:0000259" key="19">
    <source>
        <dbReference type="PROSITE" id="PS50026"/>
    </source>
</evidence>
<dbReference type="InterPro" id="IPR018097">
    <property type="entry name" value="EGF_Ca-bd_CS"/>
</dbReference>
<dbReference type="PROSITE" id="PS00107">
    <property type="entry name" value="PROTEIN_KINASE_ATP"/>
    <property type="match status" value="1"/>
</dbReference>
<keyword evidence="2" id="KW-0723">Serine/threonine-protein kinase</keyword>
<organism evidence="20 21">
    <name type="scientific">Papaver somniferum</name>
    <name type="common">Opium poppy</name>
    <dbReference type="NCBI Taxonomy" id="3469"/>
    <lineage>
        <taxon>Eukaryota</taxon>
        <taxon>Viridiplantae</taxon>
        <taxon>Streptophyta</taxon>
        <taxon>Embryophyta</taxon>
        <taxon>Tracheophyta</taxon>
        <taxon>Spermatophyta</taxon>
        <taxon>Magnoliopsida</taxon>
        <taxon>Ranunculales</taxon>
        <taxon>Papaveraceae</taxon>
        <taxon>Papaveroideae</taxon>
        <taxon>Papaver</taxon>
    </lineage>
</organism>
<evidence type="ECO:0000313" key="20">
    <source>
        <dbReference type="EMBL" id="RZC43431.1"/>
    </source>
</evidence>
<evidence type="ECO:0000256" key="9">
    <source>
        <dbReference type="ARBA" id="ARBA00022777"/>
    </source>
</evidence>
<dbReference type="InterPro" id="IPR017441">
    <property type="entry name" value="Protein_kinase_ATP_BS"/>
</dbReference>
<evidence type="ECO:0000259" key="18">
    <source>
        <dbReference type="PROSITE" id="PS50011"/>
    </source>
</evidence>
<evidence type="ECO:0000256" key="2">
    <source>
        <dbReference type="ARBA" id="ARBA00022527"/>
    </source>
</evidence>
<name>A0A4Y7I707_PAPSO</name>
<accession>A0A4Y7I707</accession>
<dbReference type="SMART" id="SM00181">
    <property type="entry name" value="EGF"/>
    <property type="match status" value="2"/>
</dbReference>
<evidence type="ECO:0000256" key="4">
    <source>
        <dbReference type="ARBA" id="ARBA00022679"/>
    </source>
</evidence>
<dbReference type="PANTHER" id="PTHR27005:SF492">
    <property type="entry name" value="LOW QUALITY PROTEIN: WALL-ASSOCIATED RECEPTOR KINASE-LIKE 1"/>
    <property type="match status" value="1"/>
</dbReference>
<dbReference type="Gene3D" id="3.30.200.20">
    <property type="entry name" value="Phosphorylase Kinase, domain 1"/>
    <property type="match status" value="1"/>
</dbReference>
<dbReference type="Gene3D" id="1.10.510.10">
    <property type="entry name" value="Transferase(Phosphotransferase) domain 1"/>
    <property type="match status" value="1"/>
</dbReference>
<dbReference type="InterPro" id="IPR009030">
    <property type="entry name" value="Growth_fac_rcpt_cys_sf"/>
</dbReference>
<dbReference type="PANTHER" id="PTHR27005">
    <property type="entry name" value="WALL-ASSOCIATED RECEPTOR KINASE-LIKE 21"/>
    <property type="match status" value="1"/>
</dbReference>
<keyword evidence="13" id="KW-1015">Disulfide bond</keyword>
<dbReference type="PROSITE" id="PS01187">
    <property type="entry name" value="EGF_CA"/>
    <property type="match status" value="1"/>
</dbReference>
<feature type="domain" description="EGF-like" evidence="19">
    <location>
        <begin position="343"/>
        <end position="377"/>
    </location>
</feature>
<keyword evidence="12 16" id="KW-0472">Membrane</keyword>
<dbReference type="PROSITE" id="PS50011">
    <property type="entry name" value="PROTEIN_KINASE_DOM"/>
    <property type="match status" value="1"/>
</dbReference>
<evidence type="ECO:0000256" key="7">
    <source>
        <dbReference type="ARBA" id="ARBA00022737"/>
    </source>
</evidence>
<evidence type="ECO:0000256" key="10">
    <source>
        <dbReference type="ARBA" id="ARBA00022840"/>
    </source>
</evidence>
<dbReference type="InterPro" id="IPR045274">
    <property type="entry name" value="WAK-like"/>
</dbReference>
<evidence type="ECO:0000256" key="3">
    <source>
        <dbReference type="ARBA" id="ARBA00022536"/>
    </source>
</evidence>
<evidence type="ECO:0000256" key="6">
    <source>
        <dbReference type="ARBA" id="ARBA00022729"/>
    </source>
</evidence>
<feature type="signal peptide" evidence="17">
    <location>
        <begin position="1"/>
        <end position="22"/>
    </location>
</feature>
<dbReference type="InterPro" id="IPR000742">
    <property type="entry name" value="EGF"/>
</dbReference>
<keyword evidence="5 16" id="KW-0812">Transmembrane</keyword>
<evidence type="ECO:0000256" key="16">
    <source>
        <dbReference type="SAM" id="Phobius"/>
    </source>
</evidence>
<dbReference type="FunFam" id="3.30.200.20:FF:000043">
    <property type="entry name" value="Wall-associated receptor kinase 2"/>
    <property type="match status" value="1"/>
</dbReference>
<dbReference type="AlphaFoldDB" id="A0A4Y7I707"/>
<evidence type="ECO:0000256" key="8">
    <source>
        <dbReference type="ARBA" id="ARBA00022741"/>
    </source>
</evidence>
<evidence type="ECO:0000256" key="1">
    <source>
        <dbReference type="ARBA" id="ARBA00004479"/>
    </source>
</evidence>
<dbReference type="PROSITE" id="PS00010">
    <property type="entry name" value="ASX_HYDROXYL"/>
    <property type="match status" value="1"/>
</dbReference>
<sequence length="794" mass="87885">MSQHILLQLVIIISCWITIASSSSSFAQTKPGCQLKCGDVSIPYPFGIISSSGANCSMYGSHGSYGFSVNCNTTYNPPRPFLAGVTPGENQQMLVRMGNQLQTDIEEIEILSISESEIRLKTLQASSCYNKSGALLTPATANSIWYYFVWSPFTFSDTKNRVYGVGCATYASIVTYANDDQEKNYSTQCQSECVSRESEYNHAGSCTGSGCCEMTFPKGQKSFQGIVSTTLNHTKVWSFNPCSSVFMAEKDYYKFNADTDIPNIRSNTTLVYREGNKDIPLPVVLNWAIGNMTCEEAQKNLTSFACHKEHNSYCIDSENGRGYRCSCYKGYEGNPYISPGCQDANECEDETNNPCEGICTNLVGSYRCSCPKGSTGDGRKDGTGCSKKITTVIKIVIGVGLALLCLIIGGSLLFLNIKKRKLSKLRDEFFLQNGGMLLKQQIGSHAGAIESTQIFTAKELEIATNKYDESRILGRGGYGTVYKGILSDNRVVAIKKSQIIVQSQIEQFINEVVILTQVHHRNVVRLLGCCLETQVPLLVYEYVSNGTLFEHIHHKVAGLSSISWEGRLRIAAETAGALAYLHSAASIPVIHRDIKSTNILLDENFTAKVSDFRASRLVPLDRTQITTVVQGTVGYLDPEYFHTSQLTEKSDVYSFGVVLIELLTGEKPLSLERSQEQRNLTSYFILSLKDGGLFDLLDARVTKEGKQEQVVIAAELAKRCLNLRGQERPRMKEVAAELEGLRRMLKTHTGTDCPPNHKEEKTSLLEPQDLYTVPLSSDQYSFQKNTITGINIRC</sequence>
<dbReference type="PROSITE" id="PS50026">
    <property type="entry name" value="EGF_3"/>
    <property type="match status" value="1"/>
</dbReference>
<feature type="chain" id="PRO_5021186702" description="Protein kinase domain-containing protein" evidence="17">
    <location>
        <begin position="23"/>
        <end position="794"/>
    </location>
</feature>
<evidence type="ECO:0000256" key="11">
    <source>
        <dbReference type="ARBA" id="ARBA00022989"/>
    </source>
</evidence>
<dbReference type="Gramene" id="RZC43431">
    <property type="protein sequence ID" value="RZC43431"/>
    <property type="gene ID" value="C5167_036380"/>
</dbReference>
<evidence type="ECO:0000256" key="17">
    <source>
        <dbReference type="SAM" id="SignalP"/>
    </source>
</evidence>
<dbReference type="InterPro" id="IPR008271">
    <property type="entry name" value="Ser/Thr_kinase_AS"/>
</dbReference>
<dbReference type="Proteomes" id="UP000316621">
    <property type="component" value="Chromosome 1"/>
</dbReference>
<evidence type="ECO:0000256" key="5">
    <source>
        <dbReference type="ARBA" id="ARBA00022692"/>
    </source>
</evidence>
<dbReference type="EMBL" id="CM010715">
    <property type="protein sequence ID" value="RZC43431.1"/>
    <property type="molecule type" value="Genomic_DNA"/>
</dbReference>
<dbReference type="SUPFAM" id="SSF56112">
    <property type="entry name" value="Protein kinase-like (PK-like)"/>
    <property type="match status" value="1"/>
</dbReference>
<dbReference type="CDD" id="cd14066">
    <property type="entry name" value="STKc_IRAK"/>
    <property type="match status" value="1"/>
</dbReference>
<keyword evidence="8 15" id="KW-0547">Nucleotide-binding</keyword>
<evidence type="ECO:0000313" key="21">
    <source>
        <dbReference type="Proteomes" id="UP000316621"/>
    </source>
</evidence>
<dbReference type="InterPro" id="IPR001881">
    <property type="entry name" value="EGF-like_Ca-bd_dom"/>
</dbReference>
<keyword evidence="9" id="KW-0418">Kinase</keyword>
<evidence type="ECO:0008006" key="22">
    <source>
        <dbReference type="Google" id="ProtNLM"/>
    </source>
</evidence>
<keyword evidence="7" id="KW-0677">Repeat</keyword>
<dbReference type="CDD" id="cd00054">
    <property type="entry name" value="EGF_CA"/>
    <property type="match status" value="1"/>
</dbReference>
<keyword evidence="11 16" id="KW-1133">Transmembrane helix</keyword>
<evidence type="ECO:0000256" key="13">
    <source>
        <dbReference type="ARBA" id="ARBA00023157"/>
    </source>
</evidence>
<evidence type="ECO:0000256" key="14">
    <source>
        <dbReference type="PROSITE-ProRule" id="PRU00076"/>
    </source>
</evidence>
<dbReference type="InterPro" id="IPR000719">
    <property type="entry name" value="Prot_kinase_dom"/>
</dbReference>
<dbReference type="OMA" id="INFFITC"/>
<feature type="binding site" evidence="15">
    <location>
        <position position="496"/>
    </location>
    <ligand>
        <name>ATP</name>
        <dbReference type="ChEBI" id="CHEBI:30616"/>
    </ligand>
</feature>
<feature type="domain" description="Protein kinase" evidence="18">
    <location>
        <begin position="467"/>
        <end position="741"/>
    </location>
</feature>
<proteinExistence type="predicted"/>
<dbReference type="GO" id="GO:0005524">
    <property type="term" value="F:ATP binding"/>
    <property type="evidence" value="ECO:0007669"/>
    <property type="project" value="UniProtKB-UniRule"/>
</dbReference>
<dbReference type="SUPFAM" id="SSF57184">
    <property type="entry name" value="Growth factor receptor domain"/>
    <property type="match status" value="1"/>
</dbReference>
<evidence type="ECO:0000256" key="12">
    <source>
        <dbReference type="ARBA" id="ARBA00023136"/>
    </source>
</evidence>
<dbReference type="GO" id="GO:0004674">
    <property type="term" value="F:protein serine/threonine kinase activity"/>
    <property type="evidence" value="ECO:0007669"/>
    <property type="project" value="UniProtKB-KW"/>
</dbReference>
<keyword evidence="6 17" id="KW-0732">Signal</keyword>
<keyword evidence="3 14" id="KW-0245">EGF-like domain</keyword>
<dbReference type="STRING" id="3469.A0A4Y7I707"/>
<dbReference type="PROSITE" id="PS00108">
    <property type="entry name" value="PROTEIN_KINASE_ST"/>
    <property type="match status" value="1"/>
</dbReference>
<dbReference type="FunFam" id="1.10.510.10:FF:000084">
    <property type="entry name" value="Wall-associated receptor kinase 2"/>
    <property type="match status" value="1"/>
</dbReference>
<protein>
    <recommendedName>
        <fullName evidence="22">Protein kinase domain-containing protein</fullName>
    </recommendedName>
</protein>
<dbReference type="Pfam" id="PF00069">
    <property type="entry name" value="Pkinase"/>
    <property type="match status" value="1"/>
</dbReference>
<reference evidence="20 21" key="1">
    <citation type="journal article" date="2018" name="Science">
        <title>The opium poppy genome and morphinan production.</title>
        <authorList>
            <person name="Guo L."/>
            <person name="Winzer T."/>
            <person name="Yang X."/>
            <person name="Li Y."/>
            <person name="Ning Z."/>
            <person name="He Z."/>
            <person name="Teodor R."/>
            <person name="Lu Y."/>
            <person name="Bowser T.A."/>
            <person name="Graham I.A."/>
            <person name="Ye K."/>
        </authorList>
    </citation>
    <scope>NUCLEOTIDE SEQUENCE [LARGE SCALE GENOMIC DNA]</scope>
    <source>
        <strain evidence="21">cv. HN1</strain>
        <tissue evidence="20">Leaves</tissue>
    </source>
</reference>
<evidence type="ECO:0000256" key="15">
    <source>
        <dbReference type="PROSITE-ProRule" id="PRU10141"/>
    </source>
</evidence>
<gene>
    <name evidence="20" type="ORF">C5167_036380</name>
</gene>
<dbReference type="Gene3D" id="2.10.25.10">
    <property type="entry name" value="Laminin"/>
    <property type="match status" value="1"/>
</dbReference>
<keyword evidence="10 15" id="KW-0067">ATP-binding</keyword>
<dbReference type="GO" id="GO:0005886">
    <property type="term" value="C:plasma membrane"/>
    <property type="evidence" value="ECO:0007669"/>
    <property type="project" value="TreeGrafter"/>
</dbReference>
<dbReference type="GO" id="GO:0007166">
    <property type="term" value="P:cell surface receptor signaling pathway"/>
    <property type="evidence" value="ECO:0007669"/>
    <property type="project" value="InterPro"/>
</dbReference>
<dbReference type="SMART" id="SM00220">
    <property type="entry name" value="S_TKc"/>
    <property type="match status" value="1"/>
</dbReference>
<comment type="subcellular location">
    <subcellularLocation>
        <location evidence="1">Membrane</location>
        <topology evidence="1">Single-pass type I membrane protein</topology>
    </subcellularLocation>
</comment>
<dbReference type="SMART" id="SM00179">
    <property type="entry name" value="EGF_CA"/>
    <property type="match status" value="1"/>
</dbReference>
<dbReference type="InterPro" id="IPR011009">
    <property type="entry name" value="Kinase-like_dom_sf"/>
</dbReference>
<dbReference type="GO" id="GO:0005509">
    <property type="term" value="F:calcium ion binding"/>
    <property type="evidence" value="ECO:0007669"/>
    <property type="project" value="InterPro"/>
</dbReference>
<comment type="caution">
    <text evidence="14">Lacks conserved residue(s) required for the propagation of feature annotation.</text>
</comment>